<feature type="signal peptide" evidence="1">
    <location>
        <begin position="1"/>
        <end position="21"/>
    </location>
</feature>
<protein>
    <submittedName>
        <fullName evidence="2">Putative secreted protein</fullName>
    </submittedName>
</protein>
<dbReference type="EMBL" id="GGFJ01012457">
    <property type="protein sequence ID" value="MBW61598.1"/>
    <property type="molecule type" value="Transcribed_RNA"/>
</dbReference>
<evidence type="ECO:0000256" key="1">
    <source>
        <dbReference type="SAM" id="SignalP"/>
    </source>
</evidence>
<dbReference type="AlphaFoldDB" id="A0A2M4C9E2"/>
<feature type="chain" id="PRO_5014759860" evidence="1">
    <location>
        <begin position="22"/>
        <end position="103"/>
    </location>
</feature>
<evidence type="ECO:0000313" key="2">
    <source>
        <dbReference type="EMBL" id="MBW61598.1"/>
    </source>
</evidence>
<sequence>MCGSAIRVARWWWWWSPPALCSRCRAANVWTNFFRILKTMSSSTQTALCCSSTFCQPGDSNLCCFLCCCCWPPAAAVKTLDQLVRFGSEMWALYWQQTLEAGW</sequence>
<organism evidence="2">
    <name type="scientific">Anopheles marajoara</name>
    <dbReference type="NCBI Taxonomy" id="58244"/>
    <lineage>
        <taxon>Eukaryota</taxon>
        <taxon>Metazoa</taxon>
        <taxon>Ecdysozoa</taxon>
        <taxon>Arthropoda</taxon>
        <taxon>Hexapoda</taxon>
        <taxon>Insecta</taxon>
        <taxon>Pterygota</taxon>
        <taxon>Neoptera</taxon>
        <taxon>Endopterygota</taxon>
        <taxon>Diptera</taxon>
        <taxon>Nematocera</taxon>
        <taxon>Culicoidea</taxon>
        <taxon>Culicidae</taxon>
        <taxon>Anophelinae</taxon>
        <taxon>Anopheles</taxon>
    </lineage>
</organism>
<proteinExistence type="predicted"/>
<reference evidence="2" key="1">
    <citation type="submission" date="2018-01" db="EMBL/GenBank/DDBJ databases">
        <title>An insight into the sialome of Amazonian anophelines.</title>
        <authorList>
            <person name="Ribeiro J.M."/>
            <person name="Scarpassa V."/>
            <person name="Calvo E."/>
        </authorList>
    </citation>
    <scope>NUCLEOTIDE SEQUENCE</scope>
    <source>
        <tissue evidence="2">Salivary glands</tissue>
    </source>
</reference>
<name>A0A2M4C9E2_9DIPT</name>
<keyword evidence="1" id="KW-0732">Signal</keyword>
<accession>A0A2M4C9E2</accession>